<evidence type="ECO:0000256" key="2">
    <source>
        <dbReference type="ARBA" id="ARBA00004496"/>
    </source>
</evidence>
<dbReference type="GO" id="GO:0006098">
    <property type="term" value="P:pentose-phosphate shunt"/>
    <property type="evidence" value="ECO:0007669"/>
    <property type="project" value="UniProtKB-UniRule"/>
</dbReference>
<dbReference type="PANTHER" id="PTHR10683">
    <property type="entry name" value="TRANSALDOLASE"/>
    <property type="match status" value="1"/>
</dbReference>
<proteinExistence type="inferred from homology"/>
<evidence type="ECO:0000256" key="8">
    <source>
        <dbReference type="ARBA" id="ARBA00023126"/>
    </source>
</evidence>
<comment type="similarity">
    <text evidence="4 11">Belongs to the transaldolase family. Type 1 subfamily.</text>
</comment>
<gene>
    <name evidence="11" type="primary">tal</name>
    <name evidence="12" type="ORF">D779_3329</name>
</gene>
<dbReference type="PATRIC" id="fig|1249627.3.peg.3481"/>
<dbReference type="UniPathway" id="UPA00115">
    <property type="reaction ID" value="UER00414"/>
</dbReference>
<evidence type="ECO:0000256" key="6">
    <source>
        <dbReference type="ARBA" id="ARBA00022490"/>
    </source>
</evidence>
<dbReference type="EC" id="2.2.1.2" evidence="5 11"/>
<keyword evidence="7 11" id="KW-0808">Transferase</keyword>
<dbReference type="STRING" id="1249627.D779_3329"/>
<feature type="active site" description="Schiff-base intermediate with substrate" evidence="11">
    <location>
        <position position="133"/>
    </location>
</feature>
<dbReference type="AlphaFoldDB" id="W9VTS8"/>
<evidence type="ECO:0000256" key="1">
    <source>
        <dbReference type="ARBA" id="ARBA00003518"/>
    </source>
</evidence>
<reference evidence="12 13" key="1">
    <citation type="submission" date="2012-11" db="EMBL/GenBank/DDBJ databases">
        <title>Genome assembly of Thiorhodococcus sp. AK35.</title>
        <authorList>
            <person name="Nupur N."/>
            <person name="Khatri I."/>
            <person name="Subramanian S."/>
            <person name="Pinnaka A."/>
        </authorList>
    </citation>
    <scope>NUCLEOTIDE SEQUENCE [LARGE SCALE GENOMIC DNA]</scope>
    <source>
        <strain evidence="12 13">AK35</strain>
    </source>
</reference>
<evidence type="ECO:0000256" key="10">
    <source>
        <dbReference type="ARBA" id="ARBA00048810"/>
    </source>
</evidence>
<dbReference type="GO" id="GO:0005737">
    <property type="term" value="C:cytoplasm"/>
    <property type="evidence" value="ECO:0007669"/>
    <property type="project" value="UniProtKB-SubCell"/>
</dbReference>
<name>W9VTS8_9GAMM</name>
<dbReference type="PROSITE" id="PS01054">
    <property type="entry name" value="TRANSALDOLASE_1"/>
    <property type="match status" value="1"/>
</dbReference>
<dbReference type="EMBL" id="AONC01000057">
    <property type="protein sequence ID" value="EXJ13790.1"/>
    <property type="molecule type" value="Genomic_DNA"/>
</dbReference>
<evidence type="ECO:0000256" key="4">
    <source>
        <dbReference type="ARBA" id="ARBA00008012"/>
    </source>
</evidence>
<dbReference type="NCBIfam" id="TIGR00874">
    <property type="entry name" value="talAB"/>
    <property type="match status" value="1"/>
</dbReference>
<dbReference type="SUPFAM" id="SSF51569">
    <property type="entry name" value="Aldolase"/>
    <property type="match status" value="1"/>
</dbReference>
<dbReference type="RefSeq" id="WP_043756329.1">
    <property type="nucleotide sequence ID" value="NZ_AONC01000057.1"/>
</dbReference>
<comment type="catalytic activity">
    <reaction evidence="10 11">
        <text>D-sedoheptulose 7-phosphate + D-glyceraldehyde 3-phosphate = D-erythrose 4-phosphate + beta-D-fructose 6-phosphate</text>
        <dbReference type="Rhea" id="RHEA:17053"/>
        <dbReference type="ChEBI" id="CHEBI:16897"/>
        <dbReference type="ChEBI" id="CHEBI:57483"/>
        <dbReference type="ChEBI" id="CHEBI:57634"/>
        <dbReference type="ChEBI" id="CHEBI:59776"/>
        <dbReference type="EC" id="2.2.1.2"/>
    </reaction>
</comment>
<dbReference type="HAMAP" id="MF_00492">
    <property type="entry name" value="Transaldolase_1"/>
    <property type="match status" value="1"/>
</dbReference>
<evidence type="ECO:0000313" key="13">
    <source>
        <dbReference type="Proteomes" id="UP000019460"/>
    </source>
</evidence>
<evidence type="ECO:0000256" key="9">
    <source>
        <dbReference type="ARBA" id="ARBA00023270"/>
    </source>
</evidence>
<protein>
    <recommendedName>
        <fullName evidence="5 11">Transaldolase</fullName>
        <ecNumber evidence="5 11">2.2.1.2</ecNumber>
    </recommendedName>
</protein>
<dbReference type="NCBIfam" id="NF009001">
    <property type="entry name" value="PRK12346.1"/>
    <property type="match status" value="1"/>
</dbReference>
<accession>W9VTS8</accession>
<dbReference type="PANTHER" id="PTHR10683:SF18">
    <property type="entry name" value="TRANSALDOLASE"/>
    <property type="match status" value="1"/>
</dbReference>
<dbReference type="CDD" id="cd00957">
    <property type="entry name" value="Transaldolase_TalAB"/>
    <property type="match status" value="1"/>
</dbReference>
<dbReference type="Proteomes" id="UP000019460">
    <property type="component" value="Unassembled WGS sequence"/>
</dbReference>
<evidence type="ECO:0000256" key="11">
    <source>
        <dbReference type="HAMAP-Rule" id="MF_00492"/>
    </source>
</evidence>
<dbReference type="InterPro" id="IPR004730">
    <property type="entry name" value="Transaldolase_1"/>
</dbReference>
<keyword evidence="6 11" id="KW-0963">Cytoplasm</keyword>
<comment type="subcellular location">
    <subcellularLocation>
        <location evidence="2 11">Cytoplasm</location>
    </subcellularLocation>
</comment>
<dbReference type="OrthoDB" id="9809101at2"/>
<evidence type="ECO:0000256" key="5">
    <source>
        <dbReference type="ARBA" id="ARBA00013151"/>
    </source>
</evidence>
<comment type="caution">
    <text evidence="12">The sequence shown here is derived from an EMBL/GenBank/DDBJ whole genome shotgun (WGS) entry which is preliminary data.</text>
</comment>
<dbReference type="GO" id="GO:0004801">
    <property type="term" value="F:transaldolase activity"/>
    <property type="evidence" value="ECO:0007669"/>
    <property type="project" value="UniProtKB-UniRule"/>
</dbReference>
<dbReference type="Gene3D" id="3.20.20.70">
    <property type="entry name" value="Aldolase class I"/>
    <property type="match status" value="1"/>
</dbReference>
<evidence type="ECO:0000256" key="7">
    <source>
        <dbReference type="ARBA" id="ARBA00022679"/>
    </source>
</evidence>
<dbReference type="InterPro" id="IPR001585">
    <property type="entry name" value="TAL/FSA"/>
</dbReference>
<keyword evidence="9 11" id="KW-0704">Schiff base</keyword>
<dbReference type="eggNOG" id="COG0176">
    <property type="taxonomic scope" value="Bacteria"/>
</dbReference>
<organism evidence="12 13">
    <name type="scientific">Imhoffiella purpurea</name>
    <dbReference type="NCBI Taxonomy" id="1249627"/>
    <lineage>
        <taxon>Bacteria</taxon>
        <taxon>Pseudomonadati</taxon>
        <taxon>Pseudomonadota</taxon>
        <taxon>Gammaproteobacteria</taxon>
        <taxon>Chromatiales</taxon>
        <taxon>Chromatiaceae</taxon>
        <taxon>Imhoffiella</taxon>
    </lineage>
</organism>
<keyword evidence="8 11" id="KW-0570">Pentose shunt</keyword>
<dbReference type="Pfam" id="PF00923">
    <property type="entry name" value="TAL_FSA"/>
    <property type="match status" value="1"/>
</dbReference>
<comment type="function">
    <text evidence="1 11">Transaldolase is important for the balance of metabolites in the pentose-phosphate pathway.</text>
</comment>
<dbReference type="GO" id="GO:0005975">
    <property type="term" value="P:carbohydrate metabolic process"/>
    <property type="evidence" value="ECO:0007669"/>
    <property type="project" value="InterPro"/>
</dbReference>
<keyword evidence="13" id="KW-1185">Reference proteome</keyword>
<dbReference type="InterPro" id="IPR018225">
    <property type="entry name" value="Transaldolase_AS"/>
</dbReference>
<evidence type="ECO:0000313" key="12">
    <source>
        <dbReference type="EMBL" id="EXJ13790.1"/>
    </source>
</evidence>
<comment type="pathway">
    <text evidence="3 11">Carbohydrate degradation; pentose phosphate pathway; D-glyceraldehyde 3-phosphate and beta-D-fructose 6-phosphate from D-ribose 5-phosphate and D-xylulose 5-phosphate (non-oxidative stage): step 2/3.</text>
</comment>
<dbReference type="InterPro" id="IPR013785">
    <property type="entry name" value="Aldolase_TIM"/>
</dbReference>
<sequence length="323" mass="35921">MSRLAQLKSMTTVVADTGDFEAIADYQPQDATTNPSLLYKAAQMPQYRELVEDAALFGRERGGENRIAQARWTMDKLAVNFGTEILKIVPGRVSTEIDARLSFDTEATVRRAEGLAELYQQIGVDPSERVLFKIASTWEGIRAAARLERQGIHCNLTLLFSFAQAVACADAGVTLISPFVGRILDWYKHAENVAGYPADEDPGVQSVTRIFNYYKRHGYGTVVMGASFRNLDEILELAGCDYLTIAPALLGELASTDGEVPRKLDPEKAMTMDIAKVDYDEPSFRWELNEEAMATEKLAEGIRLFAADTRKLEQFTHEVCQTC</sequence>
<evidence type="ECO:0000256" key="3">
    <source>
        <dbReference type="ARBA" id="ARBA00004857"/>
    </source>
</evidence>
<dbReference type="FunFam" id="3.20.20.70:FF:000002">
    <property type="entry name" value="Transaldolase"/>
    <property type="match status" value="1"/>
</dbReference>